<accession>A0A0R3A9L4</accession>
<reference evidence="1 2" key="1">
    <citation type="submission" date="2015-02" db="EMBL/GenBank/DDBJ databases">
        <title>Two Pseudomonas sp. nov., isolated from raw milk.</title>
        <authorList>
            <person name="Wenning M."/>
            <person name="von Neubeck M."/>
            <person name="Huptas C."/>
            <person name="Scherer S."/>
        </authorList>
    </citation>
    <scope>NUCLEOTIDE SEQUENCE [LARGE SCALE GENOMIC DNA]</scope>
    <source>
        <strain evidence="1 2">DSM 29164</strain>
    </source>
</reference>
<organism evidence="1 2">
    <name type="scientific">Pseudomonas paralactis</name>
    <dbReference type="NCBI Taxonomy" id="1615673"/>
    <lineage>
        <taxon>Bacteria</taxon>
        <taxon>Pseudomonadati</taxon>
        <taxon>Pseudomonadota</taxon>
        <taxon>Gammaproteobacteria</taxon>
        <taxon>Pseudomonadales</taxon>
        <taxon>Pseudomonadaceae</taxon>
        <taxon>Pseudomonas</taxon>
    </lineage>
</organism>
<gene>
    <name evidence="1" type="ORF">TX23_22450</name>
</gene>
<dbReference type="AlphaFoldDB" id="A0A0R3A9L4"/>
<proteinExistence type="predicted"/>
<protein>
    <submittedName>
        <fullName evidence="1">Uncharacterized protein</fullName>
    </submittedName>
</protein>
<evidence type="ECO:0000313" key="1">
    <source>
        <dbReference type="EMBL" id="KRP69656.1"/>
    </source>
</evidence>
<comment type="caution">
    <text evidence="1">The sequence shown here is derived from an EMBL/GenBank/DDBJ whole genome shotgun (WGS) entry which is preliminary data.</text>
</comment>
<sequence>MMVPLQQQDSPTAMAGVPWDDGRMKVDAAKAPLTYCDLQGFDRLGRCWRPVLSQQKYRRKVPVRFREDTEVQPVTDDVGRLQVTSELQSRVVVAPMFCAHIAPIVADLPALVGKRVE</sequence>
<evidence type="ECO:0000313" key="2">
    <source>
        <dbReference type="Proteomes" id="UP000050852"/>
    </source>
</evidence>
<dbReference type="PATRIC" id="fig|1615673.3.peg.89"/>
<dbReference type="Proteomes" id="UP000050852">
    <property type="component" value="Unassembled WGS sequence"/>
</dbReference>
<dbReference type="EMBL" id="JYLN01000010">
    <property type="protein sequence ID" value="KRP69656.1"/>
    <property type="molecule type" value="Genomic_DNA"/>
</dbReference>
<name>A0A0R3A9L4_9PSED</name>